<feature type="transmembrane region" description="Helical" evidence="2">
    <location>
        <begin position="405"/>
        <end position="426"/>
    </location>
</feature>
<feature type="region of interest" description="Disordered" evidence="1">
    <location>
        <begin position="1"/>
        <end position="28"/>
    </location>
</feature>
<keyword evidence="2" id="KW-0812">Transmembrane</keyword>
<organism evidence="4 5">
    <name type="scientific">Digitaria exilis</name>
    <dbReference type="NCBI Taxonomy" id="1010633"/>
    <lineage>
        <taxon>Eukaryota</taxon>
        <taxon>Viridiplantae</taxon>
        <taxon>Streptophyta</taxon>
        <taxon>Embryophyta</taxon>
        <taxon>Tracheophyta</taxon>
        <taxon>Spermatophyta</taxon>
        <taxon>Magnoliopsida</taxon>
        <taxon>Liliopsida</taxon>
        <taxon>Poales</taxon>
        <taxon>Poaceae</taxon>
        <taxon>PACMAD clade</taxon>
        <taxon>Panicoideae</taxon>
        <taxon>Panicodae</taxon>
        <taxon>Paniceae</taxon>
        <taxon>Anthephorinae</taxon>
        <taxon>Digitaria</taxon>
    </lineage>
</organism>
<keyword evidence="2" id="KW-1133">Transmembrane helix</keyword>
<dbReference type="InterPro" id="IPR036047">
    <property type="entry name" value="F-box-like_dom_sf"/>
</dbReference>
<dbReference type="InterPro" id="IPR001810">
    <property type="entry name" value="F-box_dom"/>
</dbReference>
<protein>
    <recommendedName>
        <fullName evidence="3">F-box domain-containing protein</fullName>
    </recommendedName>
</protein>
<name>A0A835AFD0_9POAL</name>
<dbReference type="PANTHER" id="PTHR31264:SF3">
    <property type="entry name" value="OS07G0554100 PROTEIN"/>
    <property type="match status" value="1"/>
</dbReference>
<dbReference type="PANTHER" id="PTHR31264">
    <property type="entry name" value="OS07G0554500 PROTEIN-RELATED"/>
    <property type="match status" value="1"/>
</dbReference>
<keyword evidence="2" id="KW-0472">Membrane</keyword>
<evidence type="ECO:0000256" key="1">
    <source>
        <dbReference type="SAM" id="MobiDB-lite"/>
    </source>
</evidence>
<dbReference type="AlphaFoldDB" id="A0A835AFD0"/>
<dbReference type="EMBL" id="JACEFO010002349">
    <property type="protein sequence ID" value="KAF8664444.1"/>
    <property type="molecule type" value="Genomic_DNA"/>
</dbReference>
<dbReference type="Pfam" id="PF12937">
    <property type="entry name" value="F-box-like"/>
    <property type="match status" value="1"/>
</dbReference>
<reference evidence="4" key="1">
    <citation type="submission" date="2020-07" db="EMBL/GenBank/DDBJ databases">
        <title>Genome sequence and genetic diversity analysis of an under-domesticated orphan crop, white fonio (Digitaria exilis).</title>
        <authorList>
            <person name="Bennetzen J.L."/>
            <person name="Chen S."/>
            <person name="Ma X."/>
            <person name="Wang X."/>
            <person name="Yssel A.E.J."/>
            <person name="Chaluvadi S.R."/>
            <person name="Johnson M."/>
            <person name="Gangashetty P."/>
            <person name="Hamidou F."/>
            <person name="Sanogo M.D."/>
            <person name="Zwaenepoel A."/>
            <person name="Wallace J."/>
            <person name="Van De Peer Y."/>
            <person name="Van Deynze A."/>
        </authorList>
    </citation>
    <scope>NUCLEOTIDE SEQUENCE</scope>
    <source>
        <tissue evidence="4">Leaves</tissue>
    </source>
</reference>
<sequence>MTTPRRRLRRRTLSRLEDPAPPQEPSPPFLNQKLLEDIFLHLSSPADLARTTAACRSFRRVITDPLFLRRYRSLHPPLLLGIFSEGIQPATAPHPNAPAARSLANHAGFSFNYIPGGTWHLCHVSDGRVLLERLIHDEDSSLIPDLAVADPVHRCFRLLPPIPEELINDAQPQHNHTSLWEAFLVPSGNQEETSFKVIGRTHNDNKIVVFVFSSDSNLWSVGASTSCAELGLTVPSRMFILGWPQYERGCFYWKEMYRNKLIRLDMSRMEFSTVNLPPGDNNGREFVIVEVGDGMLGLFCLPRDGTTMYYFTRMQNDGEGTDEWLLENNTPLPCKCNIVGVFEGHIFLLGVEKARGRVEAVCFSLEIKTLKIERVNSIDYLYVHIHAYFGYPPFLSARRIEVVSFPFLSISFSVFHAFTVLSCLWIY</sequence>
<dbReference type="SUPFAM" id="SSF81383">
    <property type="entry name" value="F-box domain"/>
    <property type="match status" value="1"/>
</dbReference>
<accession>A0A835AFD0</accession>
<evidence type="ECO:0000259" key="3">
    <source>
        <dbReference type="Pfam" id="PF12937"/>
    </source>
</evidence>
<comment type="caution">
    <text evidence="4">The sequence shown here is derived from an EMBL/GenBank/DDBJ whole genome shotgun (WGS) entry which is preliminary data.</text>
</comment>
<evidence type="ECO:0000313" key="4">
    <source>
        <dbReference type="EMBL" id="KAF8664444.1"/>
    </source>
</evidence>
<dbReference type="OrthoDB" id="679977at2759"/>
<evidence type="ECO:0000256" key="2">
    <source>
        <dbReference type="SAM" id="Phobius"/>
    </source>
</evidence>
<feature type="compositionally biased region" description="Basic residues" evidence="1">
    <location>
        <begin position="1"/>
        <end position="13"/>
    </location>
</feature>
<evidence type="ECO:0000313" key="5">
    <source>
        <dbReference type="Proteomes" id="UP000636709"/>
    </source>
</evidence>
<feature type="domain" description="F-box" evidence="3">
    <location>
        <begin position="34"/>
        <end position="70"/>
    </location>
</feature>
<feature type="compositionally biased region" description="Pro residues" evidence="1">
    <location>
        <begin position="19"/>
        <end position="28"/>
    </location>
</feature>
<gene>
    <name evidence="4" type="ORF">HU200_054616</name>
</gene>
<keyword evidence="5" id="KW-1185">Reference proteome</keyword>
<dbReference type="Proteomes" id="UP000636709">
    <property type="component" value="Unassembled WGS sequence"/>
</dbReference>
<proteinExistence type="predicted"/>